<evidence type="ECO:0000256" key="1">
    <source>
        <dbReference type="ARBA" id="ARBA00007274"/>
    </source>
</evidence>
<dbReference type="GO" id="GO:0016746">
    <property type="term" value="F:acyltransferase activity"/>
    <property type="evidence" value="ECO:0007669"/>
    <property type="project" value="UniProtKB-KW"/>
</dbReference>
<keyword evidence="8" id="KW-1185">Reference proteome</keyword>
<dbReference type="AlphaFoldDB" id="A0A7H9CJZ1"/>
<comment type="similarity">
    <text evidence="1">Belongs to the transferase hexapeptide repeat family.</text>
</comment>
<feature type="site" description="Increases basicity of active site His" evidence="4">
    <location>
        <position position="127"/>
    </location>
</feature>
<evidence type="ECO:0000256" key="4">
    <source>
        <dbReference type="PIRSR" id="PIRSR620019-1"/>
    </source>
</evidence>
<dbReference type="NCBIfam" id="TIGR03570">
    <property type="entry name" value="NeuD_NnaD"/>
    <property type="match status" value="1"/>
</dbReference>
<dbReference type="Gene3D" id="3.40.50.20">
    <property type="match status" value="1"/>
</dbReference>
<dbReference type="PROSITE" id="PS00101">
    <property type="entry name" value="HEXAPEP_TRANSFERASES"/>
    <property type="match status" value="1"/>
</dbReference>
<sequence length="196" mass="21005">MKIIYLYGASGHGLVCADIARACGYDKIIFLDDFKYLKDKQILKFDEKLEKHDIFISIGDAKIRQELFNKVQKAGFNVVSLIHKSAVISSSAKIGLGVSVMPNCVINANAFIADGVIINSASIIEHECQIGAFAHICPGVKIAGASKIGARVWLGIGSCVIQNLNIGDDAYIGAGSVVVKDLPSKVRAFGNPARVR</sequence>
<dbReference type="KEGG" id="cinf:CINF_0566"/>
<dbReference type="PANTHER" id="PTHR43300">
    <property type="entry name" value="ACETYLTRANSFERASE"/>
    <property type="match status" value="1"/>
</dbReference>
<evidence type="ECO:0000256" key="3">
    <source>
        <dbReference type="ARBA" id="ARBA00022737"/>
    </source>
</evidence>
<proteinExistence type="inferred from homology"/>
<feature type="binding site" evidence="5">
    <location>
        <position position="156"/>
    </location>
    <ligand>
        <name>acetyl-CoA</name>
        <dbReference type="ChEBI" id="CHEBI:57288"/>
    </ligand>
</feature>
<feature type="binding site" evidence="5">
    <location>
        <position position="59"/>
    </location>
    <ligand>
        <name>substrate</name>
    </ligand>
</feature>
<evidence type="ECO:0000313" key="8">
    <source>
        <dbReference type="Proteomes" id="UP000509414"/>
    </source>
</evidence>
<feature type="binding site" evidence="5">
    <location>
        <position position="135"/>
    </location>
    <ligand>
        <name>acetyl-CoA</name>
        <dbReference type="ChEBI" id="CHEBI:57288"/>
    </ligand>
</feature>
<dbReference type="Gene3D" id="2.160.10.10">
    <property type="entry name" value="Hexapeptide repeat proteins"/>
    <property type="match status" value="1"/>
</dbReference>
<evidence type="ECO:0000256" key="2">
    <source>
        <dbReference type="ARBA" id="ARBA00022679"/>
    </source>
</evidence>
<keyword evidence="7" id="KW-0012">Acyltransferase</keyword>
<dbReference type="InterPro" id="IPR041561">
    <property type="entry name" value="PglD_N"/>
</dbReference>
<keyword evidence="2 7" id="KW-0808">Transferase</keyword>
<name>A0A7H9CJZ1_9BACT</name>
<dbReference type="EMBL" id="CP049075">
    <property type="protein sequence ID" value="QLI05089.1"/>
    <property type="molecule type" value="Genomic_DNA"/>
</dbReference>
<keyword evidence="3" id="KW-0677">Repeat</keyword>
<dbReference type="SUPFAM" id="SSF51161">
    <property type="entry name" value="Trimeric LpxA-like enzymes"/>
    <property type="match status" value="1"/>
</dbReference>
<evidence type="ECO:0000256" key="5">
    <source>
        <dbReference type="PIRSR" id="PIRSR620019-2"/>
    </source>
</evidence>
<feature type="binding site" evidence="5">
    <location>
        <begin position="10"/>
        <end position="12"/>
    </location>
    <ligand>
        <name>substrate</name>
    </ligand>
</feature>
<dbReference type="EC" id="2.3.1.203" evidence="7"/>
<reference evidence="7 8" key="1">
    <citation type="submission" date="2020-02" db="EMBL/GenBank/DDBJ databases">
        <title>Complete genome sequence of the novel Campylobacter species Candidatus Campylobacter infans.</title>
        <authorList>
            <person name="Duim B."/>
            <person name="Zomer A."/>
            <person name="van der Graaf L."/>
            <person name="Wagenaar J."/>
        </authorList>
    </citation>
    <scope>NUCLEOTIDE SEQUENCE [LARGE SCALE GENOMIC DNA]</scope>
    <source>
        <strain evidence="7 8">19S00001</strain>
    </source>
</reference>
<organism evidence="7 8">
    <name type="scientific">Candidatus Campylobacter infans</name>
    <dbReference type="NCBI Taxonomy" id="2561898"/>
    <lineage>
        <taxon>Bacteria</taxon>
        <taxon>Pseudomonadati</taxon>
        <taxon>Campylobacterota</taxon>
        <taxon>Epsilonproteobacteria</taxon>
        <taxon>Campylobacterales</taxon>
        <taxon>Campylobacteraceae</taxon>
        <taxon>Campylobacter</taxon>
    </lineage>
</organism>
<dbReference type="InterPro" id="IPR050179">
    <property type="entry name" value="Trans_hexapeptide_repeat"/>
</dbReference>
<dbReference type="PANTHER" id="PTHR43300:SF7">
    <property type="entry name" value="UDP-N-ACETYLBACILLOSAMINE N-ACETYLTRANSFERASE"/>
    <property type="match status" value="1"/>
</dbReference>
<feature type="active site" description="Proton acceptor" evidence="4">
    <location>
        <position position="126"/>
    </location>
</feature>
<accession>A0A7H9CJZ1</accession>
<gene>
    <name evidence="7" type="primary">pglD</name>
    <name evidence="7" type="ORF">CINF_0566</name>
</gene>
<dbReference type="Pfam" id="PF17836">
    <property type="entry name" value="PglD_N"/>
    <property type="match status" value="1"/>
</dbReference>
<dbReference type="CDD" id="cd03360">
    <property type="entry name" value="LbH_AT_putative"/>
    <property type="match status" value="1"/>
</dbReference>
<dbReference type="RefSeq" id="WP_179975668.1">
    <property type="nucleotide sequence ID" value="NZ_CP049075.1"/>
</dbReference>
<evidence type="ECO:0000259" key="6">
    <source>
        <dbReference type="Pfam" id="PF17836"/>
    </source>
</evidence>
<dbReference type="InterPro" id="IPR018357">
    <property type="entry name" value="Hexapep_transf_CS"/>
</dbReference>
<dbReference type="Proteomes" id="UP000509414">
    <property type="component" value="Chromosome"/>
</dbReference>
<evidence type="ECO:0000313" key="7">
    <source>
        <dbReference type="EMBL" id="QLI05089.1"/>
    </source>
</evidence>
<protein>
    <submittedName>
        <fullName evidence="7">UDP-4-amino-4, 6-dideoxy-alpha-D-N-acetyl-D-glucosamine N-acetyltransferase</fullName>
        <ecNumber evidence="7">2.3.1.203</ecNumber>
    </submittedName>
</protein>
<dbReference type="InterPro" id="IPR020019">
    <property type="entry name" value="AcTrfase_PglD-like"/>
</dbReference>
<feature type="binding site" evidence="5">
    <location>
        <begin position="32"/>
        <end position="33"/>
    </location>
    <ligand>
        <name>substrate</name>
    </ligand>
</feature>
<feature type="domain" description="PglD N-terminal" evidence="6">
    <location>
        <begin position="4"/>
        <end position="71"/>
    </location>
</feature>
<dbReference type="InterPro" id="IPR011004">
    <property type="entry name" value="Trimer_LpxA-like_sf"/>
</dbReference>